<dbReference type="RefSeq" id="WP_179501071.1">
    <property type="nucleotide sequence ID" value="NZ_JACCAA010000001.1"/>
</dbReference>
<protein>
    <submittedName>
        <fullName evidence="1">Uncharacterized protein</fullName>
    </submittedName>
</protein>
<dbReference type="Gene3D" id="1.20.1290.30">
    <property type="match status" value="1"/>
</dbReference>
<name>A0A7Y9UP47_9ACTN</name>
<proteinExistence type="predicted"/>
<dbReference type="EMBL" id="JACCAA010000001">
    <property type="protein sequence ID" value="NYG57852.1"/>
    <property type="molecule type" value="Genomic_DNA"/>
</dbReference>
<dbReference type="AlphaFoldDB" id="A0A7Y9UP47"/>
<evidence type="ECO:0000313" key="2">
    <source>
        <dbReference type="Proteomes" id="UP000540656"/>
    </source>
</evidence>
<dbReference type="InterPro" id="IPR037210">
    <property type="entry name" value="YoaC-like_sf"/>
</dbReference>
<sequence>MFDHDRDFPRAYTVPGIPHKAASTLGVKWALEQAEALGSAVSLYAPGKQNLQHVAQDHPAAHALIQRGVRVTTWRDFGPGSGVVVALWPDEKHLLEADESGSTRALVAVTWSPRQTLEWAQAKGAEPLGGPRPDISPTRPLDPVVAEAVDGLGILVGQHKTADQRYRAAMAKGLTILCDAGYALDPSALHTHAIGHGWRASNAEKLREVATRINEGRVIQGMKSAPLSDDVLAHWRERAARGSSADEE</sequence>
<gene>
    <name evidence="1" type="ORF">BJ980_000775</name>
</gene>
<reference evidence="1 2" key="1">
    <citation type="submission" date="2020-07" db="EMBL/GenBank/DDBJ databases">
        <title>Sequencing the genomes of 1000 actinobacteria strains.</title>
        <authorList>
            <person name="Klenk H.-P."/>
        </authorList>
    </citation>
    <scope>NUCLEOTIDE SEQUENCE [LARGE SCALE GENOMIC DNA]</scope>
    <source>
        <strain evidence="1 2">DSM 23819</strain>
    </source>
</reference>
<dbReference type="Proteomes" id="UP000540656">
    <property type="component" value="Unassembled WGS sequence"/>
</dbReference>
<keyword evidence="2" id="KW-1185">Reference proteome</keyword>
<accession>A0A7Y9UP47</accession>
<evidence type="ECO:0000313" key="1">
    <source>
        <dbReference type="EMBL" id="NYG57852.1"/>
    </source>
</evidence>
<organism evidence="1 2">
    <name type="scientific">Nocardioides daedukensis</name>
    <dbReference type="NCBI Taxonomy" id="634462"/>
    <lineage>
        <taxon>Bacteria</taxon>
        <taxon>Bacillati</taxon>
        <taxon>Actinomycetota</taxon>
        <taxon>Actinomycetes</taxon>
        <taxon>Propionibacteriales</taxon>
        <taxon>Nocardioidaceae</taxon>
        <taxon>Nocardioides</taxon>
    </lineage>
</organism>
<comment type="caution">
    <text evidence="1">The sequence shown here is derived from an EMBL/GenBank/DDBJ whole genome shotgun (WGS) entry which is preliminary data.</text>
</comment>